<accession>A0A6G0WHK4</accession>
<dbReference type="InterPro" id="IPR027831">
    <property type="entry name" value="DUF4485"/>
</dbReference>
<protein>
    <submittedName>
        <fullName evidence="2">DUF4485 domain-containing protein</fullName>
    </submittedName>
</protein>
<sequence>MAFSLRTKYKKHINTMTTEMKMSIDEKVDEDFLFFLDHYNGAFNTLRSLSDKEICGKWLDKLAIELYKTTNEKQTRNIYLSQLILNMNGRKLRPPFNEPPKSDTLSLDGVFEEITTKPILEAQSEKEINNNKSKWSQFVRNRELEIIDLNHLSNDGRTYIACKTLPENDGLFAYVAVTIGDTTCGWVNTCGQPIPAPVVKPLDLKVELSDVQKQNSKSEKESIMYQFTAEIKCILSKRKAPEIRILTYEFFKKVYSSIEQEMLREEDPNSTACHDPYVEMLVEKLIVSHQLETIESKGCENFEPHLFKKMKMLSTLKKRVKNIILDIEVRNKKLYEIEVAATSEILTLTSPASTCSNSVCELMWGRALAEKPTTKVTDALEKTYPVCLVQMFLSILVKERQKIVLRLLEKQENLIVDMRRDLQNEIKRGILDYKVARREWVDVMRIILHHNKIKASLAEKNNGGNSNSTKSDYLDDAIRKEINDTRRRLEKMNGKNEKLQDDICELNKTLHEMMEKIDMEQLQTDNLLRDFQNEINNERNLITERAQTIEQLGGLLKARKKSVL</sequence>
<comment type="caution">
    <text evidence="2">The sequence shown here is derived from an EMBL/GenBank/DDBJ whole genome shotgun (WGS) entry which is preliminary data.</text>
</comment>
<evidence type="ECO:0000313" key="3">
    <source>
        <dbReference type="Proteomes" id="UP000478052"/>
    </source>
</evidence>
<feature type="domain" description="DUF4485" evidence="1">
    <location>
        <begin position="29"/>
        <end position="106"/>
    </location>
</feature>
<dbReference type="AlphaFoldDB" id="A0A6G0WHK4"/>
<proteinExistence type="predicted"/>
<evidence type="ECO:0000259" key="1">
    <source>
        <dbReference type="Pfam" id="PF14846"/>
    </source>
</evidence>
<dbReference type="OrthoDB" id="6623662at2759"/>
<dbReference type="Pfam" id="PF14846">
    <property type="entry name" value="DUF4485"/>
    <property type="match status" value="1"/>
</dbReference>
<organism evidence="2 3">
    <name type="scientific">Aphis craccivora</name>
    <name type="common">Cowpea aphid</name>
    <dbReference type="NCBI Taxonomy" id="307492"/>
    <lineage>
        <taxon>Eukaryota</taxon>
        <taxon>Metazoa</taxon>
        <taxon>Ecdysozoa</taxon>
        <taxon>Arthropoda</taxon>
        <taxon>Hexapoda</taxon>
        <taxon>Insecta</taxon>
        <taxon>Pterygota</taxon>
        <taxon>Neoptera</taxon>
        <taxon>Paraneoptera</taxon>
        <taxon>Hemiptera</taxon>
        <taxon>Sternorrhyncha</taxon>
        <taxon>Aphidomorpha</taxon>
        <taxon>Aphidoidea</taxon>
        <taxon>Aphididae</taxon>
        <taxon>Aphidini</taxon>
        <taxon>Aphis</taxon>
        <taxon>Aphis</taxon>
    </lineage>
</organism>
<dbReference type="Proteomes" id="UP000478052">
    <property type="component" value="Unassembled WGS sequence"/>
</dbReference>
<gene>
    <name evidence="2" type="ORF">FWK35_00028938</name>
</gene>
<dbReference type="EMBL" id="VUJU01008721">
    <property type="protein sequence ID" value="KAF0726666.1"/>
    <property type="molecule type" value="Genomic_DNA"/>
</dbReference>
<name>A0A6G0WHK4_APHCR</name>
<reference evidence="2 3" key="1">
    <citation type="submission" date="2019-08" db="EMBL/GenBank/DDBJ databases">
        <title>Whole genome of Aphis craccivora.</title>
        <authorList>
            <person name="Voronova N.V."/>
            <person name="Shulinski R.S."/>
            <person name="Bandarenka Y.V."/>
            <person name="Zhorov D.G."/>
            <person name="Warner D."/>
        </authorList>
    </citation>
    <scope>NUCLEOTIDE SEQUENCE [LARGE SCALE GENOMIC DNA]</scope>
    <source>
        <strain evidence="2">180601</strain>
        <tissue evidence="2">Whole Body</tissue>
    </source>
</reference>
<keyword evidence="3" id="KW-1185">Reference proteome</keyword>
<evidence type="ECO:0000313" key="2">
    <source>
        <dbReference type="EMBL" id="KAF0726666.1"/>
    </source>
</evidence>